<dbReference type="InterPro" id="IPR023696">
    <property type="entry name" value="Ureohydrolase_dom_sf"/>
</dbReference>
<reference evidence="17" key="1">
    <citation type="submission" date="2010-06" db="EMBL/GenBank/DDBJ databases">
        <authorList>
            <person name="Jiang H."/>
            <person name="Abraham K."/>
            <person name="Ali S."/>
            <person name="Alsbrooks S.L."/>
            <person name="Anim B.N."/>
            <person name="Anosike U.S."/>
            <person name="Attaway T."/>
            <person name="Bandaranaike D.P."/>
            <person name="Battles P.K."/>
            <person name="Bell S.N."/>
            <person name="Bell A.V."/>
            <person name="Beltran B."/>
            <person name="Bickham C."/>
            <person name="Bustamante Y."/>
            <person name="Caleb T."/>
            <person name="Canada A."/>
            <person name="Cardenas V."/>
            <person name="Carter K."/>
            <person name="Chacko J."/>
            <person name="Chandrabose M.N."/>
            <person name="Chavez D."/>
            <person name="Chavez A."/>
            <person name="Chen L."/>
            <person name="Chu H.-S."/>
            <person name="Claassen K.J."/>
            <person name="Cockrell R."/>
            <person name="Collins M."/>
            <person name="Cooper J.A."/>
            <person name="Cree A."/>
            <person name="Curry S.M."/>
            <person name="Da Y."/>
            <person name="Dao M.D."/>
            <person name="Das B."/>
            <person name="Davila M.-L."/>
            <person name="Davy-Carroll L."/>
            <person name="Denson S."/>
            <person name="Dinh H."/>
            <person name="Ebong V.E."/>
            <person name="Edwards J.R."/>
            <person name="Egan A."/>
            <person name="El-Daye J."/>
            <person name="Escobedo L."/>
            <person name="Fernandez S."/>
            <person name="Fernando P.R."/>
            <person name="Flagg N."/>
            <person name="Forbes L.D."/>
            <person name="Fowler R.G."/>
            <person name="Fu Q."/>
            <person name="Gabisi R.A."/>
            <person name="Ganer J."/>
            <person name="Garbino Pronczuk A."/>
            <person name="Garcia R.M."/>
            <person name="Garner T."/>
            <person name="Garrett T.E."/>
            <person name="Gonzalez D.A."/>
            <person name="Hamid H."/>
            <person name="Hawkins E.S."/>
            <person name="Hirani K."/>
            <person name="Hogues M.E."/>
            <person name="Hollins B."/>
            <person name="Hsiao C.-H."/>
            <person name="Jabil R."/>
            <person name="James M.L."/>
            <person name="Jhangiani S.N."/>
            <person name="Johnson B."/>
            <person name="Johnson Q."/>
            <person name="Joshi V."/>
            <person name="Kalu J.B."/>
            <person name="Kam C."/>
            <person name="Kashfia A."/>
            <person name="Keebler J."/>
            <person name="Kisamo H."/>
            <person name="Kovar C.L."/>
            <person name="Lago L.A."/>
            <person name="Lai C.-Y."/>
            <person name="Laidlaw J."/>
            <person name="Lara F."/>
            <person name="Le T.-K."/>
            <person name="Lee S.L."/>
            <person name="Legall F.H."/>
            <person name="Lemon S.J."/>
            <person name="Lewis L.R."/>
            <person name="Li B."/>
            <person name="Liu Y."/>
            <person name="Liu Y.-S."/>
            <person name="Lopez J."/>
            <person name="Lozado R.J."/>
            <person name="Lu J."/>
            <person name="Madu R.C."/>
            <person name="Maheshwari M."/>
            <person name="Maheshwari R."/>
            <person name="Malloy K."/>
            <person name="Martinez E."/>
            <person name="Mathew T."/>
            <person name="Mercado I.C."/>
            <person name="Mercado C."/>
            <person name="Meyer B."/>
            <person name="Montgomery K."/>
            <person name="Morgan M.B."/>
            <person name="Munidasa M."/>
            <person name="Nazareth L.V."/>
            <person name="Nelson J."/>
            <person name="Ng B.M."/>
            <person name="Nguyen N.B."/>
            <person name="Nguyen P.Q."/>
            <person name="Nguyen T."/>
            <person name="Obregon M."/>
            <person name="Okwuonu G.O."/>
            <person name="Onwere C.G."/>
            <person name="Orozco G."/>
            <person name="Parra A."/>
            <person name="Patel S."/>
            <person name="Patil S."/>
            <person name="Perez A."/>
            <person name="Perez Y."/>
            <person name="Pham C."/>
            <person name="Primus E.L."/>
            <person name="Pu L.-L."/>
            <person name="Puazo M."/>
            <person name="Qin X."/>
            <person name="Quiroz J.B."/>
            <person name="Reese J."/>
            <person name="Richards S."/>
            <person name="Rives C.M."/>
            <person name="Robberts R."/>
            <person name="Ruiz S.J."/>
            <person name="Ruiz M.J."/>
            <person name="Santibanez J."/>
            <person name="Schneider B.W."/>
            <person name="Sisson I."/>
            <person name="Smith M."/>
            <person name="Sodergren E."/>
            <person name="Song X.-Z."/>
            <person name="Song B.B."/>
            <person name="Summersgill H."/>
            <person name="Thelus R."/>
            <person name="Thornton R.D."/>
            <person name="Trejos Z.Y."/>
            <person name="Usmani K."/>
            <person name="Vattathil S."/>
            <person name="Villasana D."/>
            <person name="Walker D.L."/>
            <person name="Wang S."/>
            <person name="Wang K."/>
            <person name="White C.S."/>
            <person name="Williams A.C."/>
            <person name="Williamson J."/>
            <person name="Wilson K."/>
            <person name="Woghiren I.O."/>
            <person name="Woodworth J.R."/>
            <person name="Worley K.C."/>
            <person name="Wright R.A."/>
            <person name="Wu W."/>
            <person name="Young L."/>
            <person name="Zhang L."/>
            <person name="Zhang J."/>
            <person name="Zhu Y."/>
            <person name="Muzny D.M."/>
            <person name="Weinstock G."/>
            <person name="Gibbs R.A."/>
        </authorList>
    </citation>
    <scope>NUCLEOTIDE SEQUENCE [LARGE SCALE GENOMIC DNA]</scope>
    <source>
        <strain evidence="17">LSR1</strain>
    </source>
</reference>
<dbReference type="EnsemblMetazoa" id="XM_001951236.5">
    <property type="protein sequence ID" value="XP_001951271.1"/>
    <property type="gene ID" value="LOC100169427"/>
</dbReference>
<sequence length="433" mass="49811">MSNKRVFYFYNPDVGNFHYGPAHPMKPHRLSVIHSLVLNYGLYNKMKIYRPYRASAHDMCRFHHDEYIEFLQRVTPQNLTTYSKYLNHFNVGEDCPVFEGLYDFCSMYTGASLDGAMKLNKNCCDIAINWSGGLHHAKKFEASGFCYVNDIVIAILELLKYHPRVLYIDIDVHHGDGVQEAFYLTDRVMTVSFHKYGNWFFPGTGDMYEIGADVGRYYSVNVPLKEGIDDFSYSQVFKPVIQHVMDLYQPTAIVLQCGADSLNGDRLGCFNLSTKGHGECVKFIKDLNVPLLTVGGGGYTLRNVARCWTYETSLLIDEEISNTIPEHEYRDYFAPDFLLHPEVVTRQENANSKQYLELIVKHTYDNLKMVQHSPSVQIQNVPGDALPTEEFNAIALDEVDPDVRQSQVELDRRVDAPNEFYQDDKDQDFDETR</sequence>
<feature type="binding site" evidence="13">
    <location>
        <position position="171"/>
    </location>
    <ligand>
        <name>a divalent metal cation</name>
        <dbReference type="ChEBI" id="CHEBI:60240"/>
    </ligand>
</feature>
<dbReference type="InterPro" id="IPR023801">
    <property type="entry name" value="His_deacetylse_dom"/>
</dbReference>
<evidence type="ECO:0000256" key="5">
    <source>
        <dbReference type="ARBA" id="ARBA00023015"/>
    </source>
</evidence>
<dbReference type="GO" id="GO:0040029">
    <property type="term" value="P:epigenetic regulation of gene expression"/>
    <property type="evidence" value="ECO:0007669"/>
    <property type="project" value="TreeGrafter"/>
</dbReference>
<dbReference type="EC" id="3.5.1.98" evidence="10"/>
<keyword evidence="6 10" id="KW-0804">Transcription</keyword>
<evidence type="ECO:0000313" key="16">
    <source>
        <dbReference type="EnsemblMetazoa" id="XP_001951271.1"/>
    </source>
</evidence>
<evidence type="ECO:0000256" key="3">
    <source>
        <dbReference type="ARBA" id="ARBA00022801"/>
    </source>
</evidence>
<feature type="binding site" evidence="12">
    <location>
        <position position="299"/>
    </location>
    <ligand>
        <name>substrate</name>
    </ligand>
</feature>
<name>A0A8R2A312_ACYPI</name>
<comment type="catalytic activity">
    <reaction evidence="8 10">
        <text>N(6)-acetyl-L-lysyl-[histone] + H2O = L-lysyl-[histone] + acetate</text>
        <dbReference type="Rhea" id="RHEA:58196"/>
        <dbReference type="Rhea" id="RHEA-COMP:9845"/>
        <dbReference type="Rhea" id="RHEA-COMP:11338"/>
        <dbReference type="ChEBI" id="CHEBI:15377"/>
        <dbReference type="ChEBI" id="CHEBI:29969"/>
        <dbReference type="ChEBI" id="CHEBI:30089"/>
        <dbReference type="ChEBI" id="CHEBI:61930"/>
        <dbReference type="EC" id="3.5.1.98"/>
    </reaction>
</comment>
<dbReference type="Gene3D" id="3.40.800.20">
    <property type="entry name" value="Histone deacetylase domain"/>
    <property type="match status" value="1"/>
</dbReference>
<dbReference type="SUPFAM" id="SSF52768">
    <property type="entry name" value="Arginase/deacetylase"/>
    <property type="match status" value="1"/>
</dbReference>
<dbReference type="AlphaFoldDB" id="A0A8R2A312"/>
<dbReference type="PRINTS" id="PR01270">
    <property type="entry name" value="HDASUPER"/>
</dbReference>
<keyword evidence="3 10" id="KW-0378">Hydrolase</keyword>
<keyword evidence="4 10" id="KW-0156">Chromatin regulator</keyword>
<feature type="region of interest" description="Disordered" evidence="14">
    <location>
        <begin position="405"/>
        <end position="433"/>
    </location>
</feature>
<dbReference type="FunFam" id="3.40.800.20:FF:000001">
    <property type="entry name" value="Histone deacetylase"/>
    <property type="match status" value="1"/>
</dbReference>
<evidence type="ECO:0000256" key="11">
    <source>
        <dbReference type="PIRSR" id="PIRSR037913-1"/>
    </source>
</evidence>
<keyword evidence="2" id="KW-0678">Repressor</keyword>
<feature type="domain" description="Histone deacetylase" evidence="15">
    <location>
        <begin position="23"/>
        <end position="313"/>
    </location>
</feature>
<dbReference type="Pfam" id="PF00850">
    <property type="entry name" value="Hist_deacetyl"/>
    <property type="match status" value="1"/>
</dbReference>
<dbReference type="Proteomes" id="UP000007819">
    <property type="component" value="Chromosome A1"/>
</dbReference>
<dbReference type="PIRSF" id="PIRSF037913">
    <property type="entry name" value="His_deacetylse_1"/>
    <property type="match status" value="1"/>
</dbReference>
<dbReference type="KEGG" id="api:100169427"/>
<organism evidence="16 17">
    <name type="scientific">Acyrthosiphon pisum</name>
    <name type="common">Pea aphid</name>
    <dbReference type="NCBI Taxonomy" id="7029"/>
    <lineage>
        <taxon>Eukaryota</taxon>
        <taxon>Metazoa</taxon>
        <taxon>Ecdysozoa</taxon>
        <taxon>Arthropoda</taxon>
        <taxon>Hexapoda</taxon>
        <taxon>Insecta</taxon>
        <taxon>Pterygota</taxon>
        <taxon>Neoptera</taxon>
        <taxon>Paraneoptera</taxon>
        <taxon>Hemiptera</taxon>
        <taxon>Sternorrhyncha</taxon>
        <taxon>Aphidomorpha</taxon>
        <taxon>Aphidoidea</taxon>
        <taxon>Aphididae</taxon>
        <taxon>Macrosiphini</taxon>
        <taxon>Acyrthosiphon</taxon>
    </lineage>
</organism>
<evidence type="ECO:0000256" key="12">
    <source>
        <dbReference type="PIRSR" id="PIRSR037913-2"/>
    </source>
</evidence>
<dbReference type="OrthoDB" id="1918432at2759"/>
<feature type="binding site" evidence="12">
    <location>
        <position position="144"/>
    </location>
    <ligand>
        <name>substrate</name>
    </ligand>
</feature>
<dbReference type="OMA" id="GWLRAFH"/>
<comment type="similarity">
    <text evidence="9 10">Belongs to the histone deacetylase family. HD Type 1 subfamily.</text>
</comment>
<evidence type="ECO:0000256" key="1">
    <source>
        <dbReference type="ARBA" id="ARBA00004123"/>
    </source>
</evidence>
<dbReference type="InterPro" id="IPR003084">
    <property type="entry name" value="HDAC_I/II"/>
</dbReference>
<reference evidence="16" key="2">
    <citation type="submission" date="2022-06" db="UniProtKB">
        <authorList>
            <consortium name="EnsemblMetazoa"/>
        </authorList>
    </citation>
    <scope>IDENTIFICATION</scope>
</reference>
<dbReference type="InterPro" id="IPR037138">
    <property type="entry name" value="His_deacetylse_dom_sf"/>
</dbReference>
<keyword evidence="13" id="KW-0479">Metal-binding</keyword>
<dbReference type="PRINTS" id="PR01271">
    <property type="entry name" value="HISDACETLASE"/>
</dbReference>
<accession>A0A8R2A312</accession>
<feature type="binding site" evidence="12">
    <location>
        <position position="94"/>
    </location>
    <ligand>
        <name>substrate</name>
    </ligand>
</feature>
<dbReference type="GO" id="GO:0046872">
    <property type="term" value="F:metal ion binding"/>
    <property type="evidence" value="ECO:0007669"/>
    <property type="project" value="UniProtKB-KW"/>
</dbReference>
<evidence type="ECO:0000256" key="4">
    <source>
        <dbReference type="ARBA" id="ARBA00022853"/>
    </source>
</evidence>
<dbReference type="CDD" id="cd10005">
    <property type="entry name" value="HDAC3"/>
    <property type="match status" value="1"/>
</dbReference>
<evidence type="ECO:0000259" key="15">
    <source>
        <dbReference type="Pfam" id="PF00850"/>
    </source>
</evidence>
<dbReference type="GO" id="GO:0005634">
    <property type="term" value="C:nucleus"/>
    <property type="evidence" value="ECO:0007669"/>
    <property type="project" value="UniProtKB-SubCell"/>
</dbReference>
<evidence type="ECO:0000256" key="13">
    <source>
        <dbReference type="PIRSR" id="PIRSR037913-3"/>
    </source>
</evidence>
<dbReference type="PANTHER" id="PTHR10625:SF36">
    <property type="entry name" value="HISTONE DEACETYLASE 3"/>
    <property type="match status" value="1"/>
</dbReference>
<dbReference type="InterPro" id="IPR000286">
    <property type="entry name" value="HDACs"/>
</dbReference>
<proteinExistence type="inferred from homology"/>
<protein>
    <recommendedName>
        <fullName evidence="10">Histone deacetylase</fullName>
        <ecNumber evidence="10">3.5.1.98</ecNumber>
    </recommendedName>
</protein>
<evidence type="ECO:0000256" key="14">
    <source>
        <dbReference type="SAM" id="MobiDB-lite"/>
    </source>
</evidence>
<comment type="subcellular location">
    <subcellularLocation>
        <location evidence="1 10">Nucleus</location>
    </subcellularLocation>
</comment>
<feature type="binding site" evidence="13">
    <location>
        <position position="260"/>
    </location>
    <ligand>
        <name>a divalent metal cation</name>
        <dbReference type="ChEBI" id="CHEBI:60240"/>
    </ligand>
</feature>
<evidence type="ECO:0000256" key="6">
    <source>
        <dbReference type="ARBA" id="ARBA00023163"/>
    </source>
</evidence>
<dbReference type="PANTHER" id="PTHR10625">
    <property type="entry name" value="HISTONE DEACETYLASE HDAC1-RELATED"/>
    <property type="match status" value="1"/>
</dbReference>
<evidence type="ECO:0000256" key="10">
    <source>
        <dbReference type="PIRNR" id="PIRNR037913"/>
    </source>
</evidence>
<evidence type="ECO:0000256" key="8">
    <source>
        <dbReference type="ARBA" id="ARBA00048287"/>
    </source>
</evidence>
<keyword evidence="7 10" id="KW-0539">Nucleus</keyword>
<evidence type="ECO:0000256" key="2">
    <source>
        <dbReference type="ARBA" id="ARBA00022491"/>
    </source>
</evidence>
<keyword evidence="5 10" id="KW-0805">Transcription regulation</keyword>
<keyword evidence="17" id="KW-1185">Reference proteome</keyword>
<dbReference type="CTD" id="8841"/>
<dbReference type="GO" id="GO:0141221">
    <property type="term" value="F:histone deacetylase activity, hydrolytic mechanism"/>
    <property type="evidence" value="ECO:0007669"/>
    <property type="project" value="UniProtKB-EC"/>
</dbReference>
<evidence type="ECO:0000313" key="17">
    <source>
        <dbReference type="Proteomes" id="UP000007819"/>
    </source>
</evidence>
<feature type="active site" description="Proton acceptor" evidence="11">
    <location>
        <position position="136"/>
    </location>
</feature>
<dbReference type="RefSeq" id="XP_001951271.1">
    <property type="nucleotide sequence ID" value="XM_001951236.4"/>
</dbReference>
<feature type="binding site" evidence="13">
    <location>
        <position position="173"/>
    </location>
    <ligand>
        <name>a divalent metal cation</name>
        <dbReference type="ChEBI" id="CHEBI:60240"/>
    </ligand>
</feature>
<evidence type="ECO:0000256" key="9">
    <source>
        <dbReference type="ARBA" id="ARBA00061569"/>
    </source>
</evidence>
<dbReference type="GeneID" id="100169427"/>
<evidence type="ECO:0000256" key="7">
    <source>
        <dbReference type="ARBA" id="ARBA00023242"/>
    </source>
</evidence>